<feature type="region of interest" description="Disordered" evidence="1">
    <location>
        <begin position="194"/>
        <end position="233"/>
    </location>
</feature>
<feature type="region of interest" description="Disordered" evidence="1">
    <location>
        <begin position="84"/>
        <end position="110"/>
    </location>
</feature>
<evidence type="ECO:0000256" key="1">
    <source>
        <dbReference type="SAM" id="MobiDB-lite"/>
    </source>
</evidence>
<gene>
    <name evidence="3" type="ORF">KC19_1G146500</name>
</gene>
<protein>
    <recommendedName>
        <fullName evidence="2">SMP domain-containing protein</fullName>
    </recommendedName>
</protein>
<feature type="compositionally biased region" description="Polar residues" evidence="1">
    <location>
        <begin position="224"/>
        <end position="233"/>
    </location>
</feature>
<comment type="caution">
    <text evidence="3">The sequence shown here is derived from an EMBL/GenBank/DDBJ whole genome shotgun (WGS) entry which is preliminary data.</text>
</comment>
<proteinExistence type="predicted"/>
<evidence type="ECO:0000313" key="4">
    <source>
        <dbReference type="Proteomes" id="UP000822688"/>
    </source>
</evidence>
<organism evidence="3 4">
    <name type="scientific">Ceratodon purpureus</name>
    <name type="common">Fire moss</name>
    <name type="synonym">Dicranum purpureum</name>
    <dbReference type="NCBI Taxonomy" id="3225"/>
    <lineage>
        <taxon>Eukaryota</taxon>
        <taxon>Viridiplantae</taxon>
        <taxon>Streptophyta</taxon>
        <taxon>Embryophyta</taxon>
        <taxon>Bryophyta</taxon>
        <taxon>Bryophytina</taxon>
        <taxon>Bryopsida</taxon>
        <taxon>Dicranidae</taxon>
        <taxon>Pseudoditrichales</taxon>
        <taxon>Ditrichaceae</taxon>
        <taxon>Ceratodon</taxon>
    </lineage>
</organism>
<evidence type="ECO:0000313" key="3">
    <source>
        <dbReference type="EMBL" id="KAG0591064.1"/>
    </source>
</evidence>
<feature type="domain" description="SMP" evidence="2">
    <location>
        <begin position="144"/>
        <end position="189"/>
    </location>
</feature>
<name>A0A8T0J595_CERPU</name>
<dbReference type="EMBL" id="CM026421">
    <property type="protein sequence ID" value="KAG0591064.1"/>
    <property type="molecule type" value="Genomic_DNA"/>
</dbReference>
<keyword evidence="4" id="KW-1185">Reference proteome</keyword>
<accession>A0A8T0J595</accession>
<dbReference type="Proteomes" id="UP000822688">
    <property type="component" value="Chromosome 1"/>
</dbReference>
<evidence type="ECO:0000259" key="2">
    <source>
        <dbReference type="Pfam" id="PF04927"/>
    </source>
</evidence>
<dbReference type="Pfam" id="PF04927">
    <property type="entry name" value="SMP"/>
    <property type="match status" value="1"/>
</dbReference>
<dbReference type="InterPro" id="IPR007011">
    <property type="entry name" value="LEA_SMP_dom"/>
</dbReference>
<dbReference type="AlphaFoldDB" id="A0A8T0J595"/>
<sequence length="233" mass="24629">MCTQIFDFNMATLGNQAESNRIVEPATHEVQRTAHTSIAAGNPMTYGTSAGTKFEADNNSTTNYATPQGEKLLMDIQLDQGVKLGKSTGNQETGDDHVPEEPNVDGNPKVKLASDVPGFVVKDAPFTAEDIPNIENIGGGPHESKEISGIPITPQIAAEVRRAEEKAAHNTGKGSPAARLQSAAAYNVREGVVPPVGTADIGTTRGVINDKASRKQSRIRVQHGTATHTPRGV</sequence>
<reference evidence="3" key="1">
    <citation type="submission" date="2020-06" db="EMBL/GenBank/DDBJ databases">
        <title>WGS assembly of Ceratodon purpureus strain R40.</title>
        <authorList>
            <person name="Carey S.B."/>
            <person name="Jenkins J."/>
            <person name="Shu S."/>
            <person name="Lovell J.T."/>
            <person name="Sreedasyam A."/>
            <person name="Maumus F."/>
            <person name="Tiley G.P."/>
            <person name="Fernandez-Pozo N."/>
            <person name="Barry K."/>
            <person name="Chen C."/>
            <person name="Wang M."/>
            <person name="Lipzen A."/>
            <person name="Daum C."/>
            <person name="Saski C.A."/>
            <person name="Payton A.C."/>
            <person name="Mcbreen J.C."/>
            <person name="Conrad R.E."/>
            <person name="Kollar L.M."/>
            <person name="Olsson S."/>
            <person name="Huttunen S."/>
            <person name="Landis J.B."/>
            <person name="Wickett N.J."/>
            <person name="Johnson M.G."/>
            <person name="Rensing S.A."/>
            <person name="Grimwood J."/>
            <person name="Schmutz J."/>
            <person name="Mcdaniel S.F."/>
        </authorList>
    </citation>
    <scope>NUCLEOTIDE SEQUENCE</scope>
    <source>
        <strain evidence="3">R40</strain>
    </source>
</reference>